<feature type="region of interest" description="Disordered" evidence="1">
    <location>
        <begin position="1"/>
        <end position="21"/>
    </location>
</feature>
<dbReference type="AlphaFoldDB" id="A0A0A9G784"/>
<reference evidence="2" key="2">
    <citation type="journal article" date="2015" name="Data Brief">
        <title>Shoot transcriptome of the giant reed, Arundo donax.</title>
        <authorList>
            <person name="Barrero R.A."/>
            <person name="Guerrero F.D."/>
            <person name="Moolhuijzen P."/>
            <person name="Goolsby J.A."/>
            <person name="Tidwell J."/>
            <person name="Bellgard S.E."/>
            <person name="Bellgard M.I."/>
        </authorList>
    </citation>
    <scope>NUCLEOTIDE SEQUENCE</scope>
    <source>
        <tissue evidence="2">Shoot tissue taken approximately 20 cm above the soil surface</tissue>
    </source>
</reference>
<dbReference type="EMBL" id="GBRH01181378">
    <property type="protein sequence ID" value="JAE16518.1"/>
    <property type="molecule type" value="Transcribed_RNA"/>
</dbReference>
<proteinExistence type="predicted"/>
<organism evidence="2">
    <name type="scientific">Arundo donax</name>
    <name type="common">Giant reed</name>
    <name type="synonym">Donax arundinaceus</name>
    <dbReference type="NCBI Taxonomy" id="35708"/>
    <lineage>
        <taxon>Eukaryota</taxon>
        <taxon>Viridiplantae</taxon>
        <taxon>Streptophyta</taxon>
        <taxon>Embryophyta</taxon>
        <taxon>Tracheophyta</taxon>
        <taxon>Spermatophyta</taxon>
        <taxon>Magnoliopsida</taxon>
        <taxon>Liliopsida</taxon>
        <taxon>Poales</taxon>
        <taxon>Poaceae</taxon>
        <taxon>PACMAD clade</taxon>
        <taxon>Arundinoideae</taxon>
        <taxon>Arundineae</taxon>
        <taxon>Arundo</taxon>
    </lineage>
</organism>
<evidence type="ECO:0000313" key="2">
    <source>
        <dbReference type="EMBL" id="JAE16518.1"/>
    </source>
</evidence>
<accession>A0A0A9G784</accession>
<protein>
    <submittedName>
        <fullName evidence="2">Uncharacterized protein</fullName>
    </submittedName>
</protein>
<sequence length="42" mass="4392">MAPWTSSSNYGSPGGGGAYPRVLGWEAKRDARGGEGDEGDEY</sequence>
<feature type="compositionally biased region" description="Low complexity" evidence="1">
    <location>
        <begin position="1"/>
        <end position="11"/>
    </location>
</feature>
<name>A0A0A9G784_ARUDO</name>
<evidence type="ECO:0000256" key="1">
    <source>
        <dbReference type="SAM" id="MobiDB-lite"/>
    </source>
</evidence>
<reference evidence="2" key="1">
    <citation type="submission" date="2014-09" db="EMBL/GenBank/DDBJ databases">
        <authorList>
            <person name="Magalhaes I.L.F."/>
            <person name="Oliveira U."/>
            <person name="Santos F.R."/>
            <person name="Vidigal T.H.D.A."/>
            <person name="Brescovit A.D."/>
            <person name="Santos A.J."/>
        </authorList>
    </citation>
    <scope>NUCLEOTIDE SEQUENCE</scope>
    <source>
        <tissue evidence="2">Shoot tissue taken approximately 20 cm above the soil surface</tissue>
    </source>
</reference>